<dbReference type="Gene3D" id="3.30.200.60">
    <property type="entry name" value="Peptidase C65 Otubain, subdomain 1"/>
    <property type="match status" value="1"/>
</dbReference>
<sequence length="985" mass="116997">MQNRNDEFFQFQLQDLENLSNYFSDDPSLEDIARITALNLKHLNENVPAENKLSQIVDNRVNSIYESGLLDLKLKKLLKEDEKDLKSTQKSILDNICNNFWTYLSVRGDGNCFYRSFIVSYILKISLIESCEYLTELIKIIQNLKEINYIQEQNKEEDFKEETFKSSVLSFESSNTLDEARENIISSNQKTFQKQTNYNLQTETTEPCIVEKISKNSTSNQSEEIKTIAISFLLQMLVNKKKQNHFSVANFLEFYNSNPQLDFSLIIVCKNLLLVEYENMKQDSDSKFFIDDSMTNEITNMLLIYGQSASDLVFSLAARAFKCKLQLQNIYYNDDTTLIHNLLTFGSKEIQENSNEKIGQELQINISVWYTGGHYDILFDQQFSQQHMYFCFDEPIILQKQQQNQKNIEYEDKIDDNLLKNESPINIKQSSFYEGKVDEQYNLNSEENLYQNNYNQNDLNDNLFLEDDDKYQSINKIIKKHVCFCCNSCQDVVLQLQNDLFICKSCYQNQYTIFRLEGPSNSMLTPLQIQQCFYELVKQNIAQSQCICCNQIQQQYYEFQKLHIIFTKQLQEMQIKNNLNQNQSDLHINQKESIDTINNQQKCQQEDSYNKNNTQNIEKTQQIKDSLNLNIDENNDQNVEENIDKLQDCLFCLNCLREKIFFQNQYHQQKDYQIYLESIQGEVDVCFKPSLNQYFIDFINEECLMKIQNIETQQFCQICYNELIQIKLQDDIAQSCNKDTVKICSQCLYNTNLLQLNSLYNQNNQQFFQIQYFLYHLQCQKINQDQCLACTQFQNIQTNEANQNQLNFFEFTFLDKQFNICLDCIFKISFANEQSVNVLIKDFPMPLKIFLGQKQVYHLLQFAYLQCKWCRKANLNNNQNMITIINSIQYSKQYDLLNYLFECYECQLFQQQQQEQQQQLDFQTQNINDLNYYENDYYLTSLVNQINRKRRRGSLDEIEKICISCKQQFFTYDYDLECEICKQDI</sequence>
<dbReference type="PROSITE" id="PS50802">
    <property type="entry name" value="OTU"/>
    <property type="match status" value="1"/>
</dbReference>
<evidence type="ECO:0000256" key="2">
    <source>
        <dbReference type="ARBA" id="ARBA00012759"/>
    </source>
</evidence>
<dbReference type="InParanoid" id="I7MGM2"/>
<dbReference type="InterPro" id="IPR042467">
    <property type="entry name" value="Peptidase_C65_otubain_sub2"/>
</dbReference>
<keyword evidence="5" id="KW-0378">Hydrolase</keyword>
<dbReference type="EMBL" id="GG662564">
    <property type="protein sequence ID" value="EAS01634.2"/>
    <property type="molecule type" value="Genomic_DNA"/>
</dbReference>
<evidence type="ECO:0000256" key="5">
    <source>
        <dbReference type="ARBA" id="ARBA00022801"/>
    </source>
</evidence>
<dbReference type="InterPro" id="IPR003323">
    <property type="entry name" value="OTU_dom"/>
</dbReference>
<dbReference type="EC" id="3.4.19.12" evidence="2"/>
<evidence type="ECO:0000256" key="6">
    <source>
        <dbReference type="ARBA" id="ARBA00022807"/>
    </source>
</evidence>
<comment type="catalytic activity">
    <reaction evidence="1">
        <text>Thiol-dependent hydrolysis of ester, thioester, amide, peptide and isopeptide bonds formed by the C-terminal Gly of ubiquitin (a 76-residue protein attached to proteins as an intracellular targeting signal).</text>
        <dbReference type="EC" id="3.4.19.12"/>
    </reaction>
</comment>
<protein>
    <recommendedName>
        <fullName evidence="2">ubiquitinyl hydrolase 1</fullName>
        <ecNumber evidence="2">3.4.19.12</ecNumber>
    </recommendedName>
</protein>
<evidence type="ECO:0000256" key="1">
    <source>
        <dbReference type="ARBA" id="ARBA00000707"/>
    </source>
</evidence>
<proteinExistence type="predicted"/>
<dbReference type="RefSeq" id="XP_001021879.2">
    <property type="nucleotide sequence ID" value="XM_001021879.2"/>
</dbReference>
<evidence type="ECO:0000256" key="3">
    <source>
        <dbReference type="ARBA" id="ARBA00022670"/>
    </source>
</evidence>
<dbReference type="Proteomes" id="UP000009168">
    <property type="component" value="Unassembled WGS sequence"/>
</dbReference>
<keyword evidence="9" id="KW-1185">Reference proteome</keyword>
<dbReference type="FunCoup" id="I7MGM2">
    <property type="interactions" value="14"/>
</dbReference>
<dbReference type="OrthoDB" id="18915at2759"/>
<dbReference type="GO" id="GO:0004843">
    <property type="term" value="F:cysteine-type deubiquitinase activity"/>
    <property type="evidence" value="ECO:0007669"/>
    <property type="project" value="UniProtKB-EC"/>
</dbReference>
<evidence type="ECO:0000313" key="8">
    <source>
        <dbReference type="EMBL" id="EAS01634.2"/>
    </source>
</evidence>
<dbReference type="AlphaFoldDB" id="I7MGM2"/>
<evidence type="ECO:0000259" key="7">
    <source>
        <dbReference type="PROSITE" id="PS50802"/>
    </source>
</evidence>
<reference evidence="9" key="1">
    <citation type="journal article" date="2006" name="PLoS Biol.">
        <title>Macronuclear genome sequence of the ciliate Tetrahymena thermophila, a model eukaryote.</title>
        <authorList>
            <person name="Eisen J.A."/>
            <person name="Coyne R.S."/>
            <person name="Wu M."/>
            <person name="Wu D."/>
            <person name="Thiagarajan M."/>
            <person name="Wortman J.R."/>
            <person name="Badger J.H."/>
            <person name="Ren Q."/>
            <person name="Amedeo P."/>
            <person name="Jones K.M."/>
            <person name="Tallon L.J."/>
            <person name="Delcher A.L."/>
            <person name="Salzberg S.L."/>
            <person name="Silva J.C."/>
            <person name="Haas B.J."/>
            <person name="Majoros W.H."/>
            <person name="Farzad M."/>
            <person name="Carlton J.M."/>
            <person name="Smith R.K. Jr."/>
            <person name="Garg J."/>
            <person name="Pearlman R.E."/>
            <person name="Karrer K.M."/>
            <person name="Sun L."/>
            <person name="Manning G."/>
            <person name="Elde N.C."/>
            <person name="Turkewitz A.P."/>
            <person name="Asai D.J."/>
            <person name="Wilkes D.E."/>
            <person name="Wang Y."/>
            <person name="Cai H."/>
            <person name="Collins K."/>
            <person name="Stewart B.A."/>
            <person name="Lee S.R."/>
            <person name="Wilamowska K."/>
            <person name="Weinberg Z."/>
            <person name="Ruzzo W.L."/>
            <person name="Wloga D."/>
            <person name="Gaertig J."/>
            <person name="Frankel J."/>
            <person name="Tsao C.-C."/>
            <person name="Gorovsky M.A."/>
            <person name="Keeling P.J."/>
            <person name="Waller R.F."/>
            <person name="Patron N.J."/>
            <person name="Cherry J.M."/>
            <person name="Stover N.A."/>
            <person name="Krieger C.J."/>
            <person name="del Toro C."/>
            <person name="Ryder H.F."/>
            <person name="Williamson S.C."/>
            <person name="Barbeau R.A."/>
            <person name="Hamilton E.P."/>
            <person name="Orias E."/>
        </authorList>
    </citation>
    <scope>NUCLEOTIDE SEQUENCE [LARGE SCALE GENOMIC DNA]</scope>
    <source>
        <strain evidence="9">SB210</strain>
    </source>
</reference>
<keyword evidence="6" id="KW-0788">Thiol protease</keyword>
<dbReference type="KEGG" id="tet:TTHERM_00933230"/>
<dbReference type="SUPFAM" id="SSF54001">
    <property type="entry name" value="Cysteine proteinases"/>
    <property type="match status" value="1"/>
</dbReference>
<evidence type="ECO:0000256" key="4">
    <source>
        <dbReference type="ARBA" id="ARBA00022786"/>
    </source>
</evidence>
<evidence type="ECO:0000313" key="9">
    <source>
        <dbReference type="Proteomes" id="UP000009168"/>
    </source>
</evidence>
<dbReference type="GeneID" id="7839804"/>
<feature type="domain" description="OTU" evidence="7">
    <location>
        <begin position="101"/>
        <end position="252"/>
    </location>
</feature>
<organism evidence="8 9">
    <name type="scientific">Tetrahymena thermophila (strain SB210)</name>
    <dbReference type="NCBI Taxonomy" id="312017"/>
    <lineage>
        <taxon>Eukaryota</taxon>
        <taxon>Sar</taxon>
        <taxon>Alveolata</taxon>
        <taxon>Ciliophora</taxon>
        <taxon>Intramacronucleata</taxon>
        <taxon>Oligohymenophorea</taxon>
        <taxon>Hymenostomatida</taxon>
        <taxon>Tetrahymenina</taxon>
        <taxon>Tetrahymenidae</taxon>
        <taxon>Tetrahymena</taxon>
    </lineage>
</organism>
<dbReference type="Gene3D" id="1.20.1300.20">
    <property type="entry name" value="Peptidase C65 Otubain, subdomain 2"/>
    <property type="match status" value="1"/>
</dbReference>
<name>I7MGM2_TETTS</name>
<dbReference type="InterPro" id="IPR042468">
    <property type="entry name" value="Peptidase_C65_otubain_sub1"/>
</dbReference>
<keyword evidence="4" id="KW-0833">Ubl conjugation pathway</keyword>
<accession>I7MGM2</accession>
<keyword evidence="3" id="KW-0645">Protease</keyword>
<dbReference type="GO" id="GO:0006508">
    <property type="term" value="P:proteolysis"/>
    <property type="evidence" value="ECO:0007669"/>
    <property type="project" value="UniProtKB-KW"/>
</dbReference>
<gene>
    <name evidence="8" type="ORF">TTHERM_00933230</name>
</gene>
<dbReference type="InterPro" id="IPR038765">
    <property type="entry name" value="Papain-like_cys_pep_sf"/>
</dbReference>